<dbReference type="GeneID" id="119742204"/>
<proteinExistence type="predicted"/>
<accession>A0A914BFG0</accession>
<evidence type="ECO:0000256" key="1">
    <source>
        <dbReference type="SAM" id="MobiDB-lite"/>
    </source>
</evidence>
<feature type="compositionally biased region" description="Basic residues" evidence="1">
    <location>
        <begin position="1"/>
        <end position="11"/>
    </location>
</feature>
<dbReference type="Gene3D" id="2.120.10.30">
    <property type="entry name" value="TolB, C-terminal domain"/>
    <property type="match status" value="1"/>
</dbReference>
<keyword evidence="3" id="KW-1185">Reference proteome</keyword>
<dbReference type="RefSeq" id="XP_038074177.1">
    <property type="nucleotide sequence ID" value="XM_038218249.1"/>
</dbReference>
<dbReference type="SUPFAM" id="SSF101898">
    <property type="entry name" value="NHL repeat"/>
    <property type="match status" value="1"/>
</dbReference>
<dbReference type="InterPro" id="IPR050952">
    <property type="entry name" value="TRIM-NHL_E3_ligases"/>
</dbReference>
<dbReference type="PANTHER" id="PTHR24104">
    <property type="entry name" value="E3 UBIQUITIN-PROTEIN LIGASE NHLRC1-RELATED"/>
    <property type="match status" value="1"/>
</dbReference>
<name>A0A914BFG0_PATMI</name>
<dbReference type="Proteomes" id="UP000887568">
    <property type="component" value="Unplaced"/>
</dbReference>
<dbReference type="GO" id="GO:0000209">
    <property type="term" value="P:protein polyubiquitination"/>
    <property type="evidence" value="ECO:0007669"/>
    <property type="project" value="TreeGrafter"/>
</dbReference>
<dbReference type="AlphaFoldDB" id="A0A914BFG0"/>
<dbReference type="InterPro" id="IPR011042">
    <property type="entry name" value="6-blade_b-propeller_TolB-like"/>
</dbReference>
<dbReference type="GO" id="GO:0061630">
    <property type="term" value="F:ubiquitin protein ligase activity"/>
    <property type="evidence" value="ECO:0007669"/>
    <property type="project" value="TreeGrafter"/>
</dbReference>
<feature type="region of interest" description="Disordered" evidence="1">
    <location>
        <begin position="1"/>
        <end position="26"/>
    </location>
</feature>
<protein>
    <submittedName>
        <fullName evidence="2">Uncharacterized protein</fullName>
    </submittedName>
</protein>
<reference evidence="2" key="1">
    <citation type="submission" date="2022-11" db="UniProtKB">
        <authorList>
            <consortium name="EnsemblMetazoa"/>
        </authorList>
    </citation>
    <scope>IDENTIFICATION</scope>
</reference>
<organism evidence="2 3">
    <name type="scientific">Patiria miniata</name>
    <name type="common">Bat star</name>
    <name type="synonym">Asterina miniata</name>
    <dbReference type="NCBI Taxonomy" id="46514"/>
    <lineage>
        <taxon>Eukaryota</taxon>
        <taxon>Metazoa</taxon>
        <taxon>Echinodermata</taxon>
        <taxon>Eleutherozoa</taxon>
        <taxon>Asterozoa</taxon>
        <taxon>Asteroidea</taxon>
        <taxon>Valvatacea</taxon>
        <taxon>Valvatida</taxon>
        <taxon>Asterinidae</taxon>
        <taxon>Patiria</taxon>
    </lineage>
</organism>
<evidence type="ECO:0000313" key="2">
    <source>
        <dbReference type="EnsemblMetazoa" id="XP_038074177.1"/>
    </source>
</evidence>
<dbReference type="OrthoDB" id="6265224at2759"/>
<dbReference type="GO" id="GO:0008270">
    <property type="term" value="F:zinc ion binding"/>
    <property type="evidence" value="ECO:0007669"/>
    <property type="project" value="UniProtKB-KW"/>
</dbReference>
<dbReference type="GO" id="GO:0043161">
    <property type="term" value="P:proteasome-mediated ubiquitin-dependent protein catabolic process"/>
    <property type="evidence" value="ECO:0007669"/>
    <property type="project" value="TreeGrafter"/>
</dbReference>
<evidence type="ECO:0000313" key="3">
    <source>
        <dbReference type="Proteomes" id="UP000887568"/>
    </source>
</evidence>
<sequence>MKRKMPTRKAKSSTLETIRDEPAPGPTMRCKRSRYCKCTGIRQEALFSMQGSSQGGEWTLYREIGERGVKFDWAFDVAARHPDQIAVTDYRGKRIVICSIHGNQKSTSPMQRCPLRIAAVRTDNSLLVLEHRASHVKVLNIDNTLVYKSPTVPLNEVGKIAVELQSIAVKEDDTIVVGDVERMVLTEHNPTDGELLRTIPAKIKPYFLAIDSNDRVVISGYKSDAVHVADGNGASLFTIPPSLNGQPVRYCGRVYIDESGVYVAVHNGCKTGHIHHYDTDQGGFLKCIAQGLERPGGFIFTSDGKLAVADC</sequence>
<dbReference type="PANTHER" id="PTHR24104:SF25">
    <property type="entry name" value="PROTEIN LIN-41"/>
    <property type="match status" value="1"/>
</dbReference>
<dbReference type="EnsemblMetazoa" id="XM_038218249.1">
    <property type="protein sequence ID" value="XP_038074177.1"/>
    <property type="gene ID" value="LOC119742204"/>
</dbReference>